<dbReference type="InterPro" id="IPR007780">
    <property type="entry name" value="NAD_Glu_DH_bac"/>
</dbReference>
<keyword evidence="7" id="KW-1185">Reference proteome</keyword>
<protein>
    <submittedName>
        <fullName evidence="6">NAD-glutamate dehydrogenase</fullName>
    </submittedName>
</protein>
<evidence type="ECO:0000259" key="3">
    <source>
        <dbReference type="Pfam" id="PF21075"/>
    </source>
</evidence>
<dbReference type="Pfam" id="PF21074">
    <property type="entry name" value="GDH_C"/>
    <property type="match status" value="1"/>
</dbReference>
<gene>
    <name evidence="6" type="ORF">GCM10009559_66500</name>
</gene>
<dbReference type="SUPFAM" id="SSF53223">
    <property type="entry name" value="Aminoacid dehydrogenase-like, N-terminal domain"/>
    <property type="match status" value="1"/>
</dbReference>
<dbReference type="PIRSF" id="PIRSF036761">
    <property type="entry name" value="GDH_Mll4104"/>
    <property type="match status" value="1"/>
</dbReference>
<dbReference type="SUPFAM" id="SSF51735">
    <property type="entry name" value="NAD(P)-binding Rossmann-fold domains"/>
    <property type="match status" value="1"/>
</dbReference>
<feature type="domain" description="NAD-glutamate dehydrogenase catalytic" evidence="1">
    <location>
        <begin position="743"/>
        <end position="1218"/>
    </location>
</feature>
<reference evidence="7" key="1">
    <citation type="journal article" date="2019" name="Int. J. Syst. Evol. Microbiol.">
        <title>The Global Catalogue of Microorganisms (GCM) 10K type strain sequencing project: providing services to taxonomists for standard genome sequencing and annotation.</title>
        <authorList>
            <consortium name="The Broad Institute Genomics Platform"/>
            <consortium name="The Broad Institute Genome Sequencing Center for Infectious Disease"/>
            <person name="Wu L."/>
            <person name="Ma J."/>
        </authorList>
    </citation>
    <scope>NUCLEOTIDE SEQUENCE [LARGE SCALE GENOMIC DNA]</scope>
    <source>
        <strain evidence="7">JCM 11117</strain>
    </source>
</reference>
<dbReference type="InterPro" id="IPR049056">
    <property type="entry name" value="NAD_Glu_DH_HM3"/>
</dbReference>
<dbReference type="Pfam" id="PF21073">
    <property type="entry name" value="GDH_HM1"/>
    <property type="match status" value="1"/>
</dbReference>
<feature type="domain" description="NAD-glutamate dehydrogenase N-terminal ACT1" evidence="3">
    <location>
        <begin position="45"/>
        <end position="188"/>
    </location>
</feature>
<evidence type="ECO:0000259" key="1">
    <source>
        <dbReference type="Pfam" id="PF05088"/>
    </source>
</evidence>
<evidence type="ECO:0000313" key="7">
    <source>
        <dbReference type="Proteomes" id="UP001499967"/>
    </source>
</evidence>
<proteinExistence type="predicted"/>
<dbReference type="PANTHER" id="PTHR43403">
    <property type="entry name" value="NAD-SPECIFIC GLUTAMATE DEHYDROGENASE"/>
    <property type="match status" value="1"/>
</dbReference>
<dbReference type="InterPro" id="IPR036291">
    <property type="entry name" value="NAD(P)-bd_dom_sf"/>
</dbReference>
<dbReference type="EMBL" id="BAAAHP010000219">
    <property type="protein sequence ID" value="GAA0900494.1"/>
    <property type="molecule type" value="Genomic_DNA"/>
</dbReference>
<evidence type="ECO:0000313" key="6">
    <source>
        <dbReference type="EMBL" id="GAA0900494.1"/>
    </source>
</evidence>
<comment type="caution">
    <text evidence="6">The sequence shown here is derived from an EMBL/GenBank/DDBJ whole genome shotgun (WGS) entry which is preliminary data.</text>
</comment>
<feature type="domain" description="NAD-glutamate dehydrogenase ACT2" evidence="4">
    <location>
        <begin position="418"/>
        <end position="507"/>
    </location>
</feature>
<dbReference type="Pfam" id="PF21076">
    <property type="entry name" value="GDH_ACT2"/>
    <property type="match status" value="1"/>
</dbReference>
<dbReference type="InterPro" id="IPR049058">
    <property type="entry name" value="NAD_Glu_DH_HM2"/>
</dbReference>
<evidence type="ECO:0000259" key="4">
    <source>
        <dbReference type="Pfam" id="PF21076"/>
    </source>
</evidence>
<dbReference type="Proteomes" id="UP001499967">
    <property type="component" value="Unassembled WGS sequence"/>
</dbReference>
<dbReference type="PANTHER" id="PTHR43403:SF1">
    <property type="entry name" value="NAD-SPECIFIC GLUTAMATE DEHYDROGENASE"/>
    <property type="match status" value="1"/>
</dbReference>
<feature type="domain" description="NAD-specific glutamate dehydrogenase C-terminal" evidence="2">
    <location>
        <begin position="1265"/>
        <end position="1601"/>
    </location>
</feature>
<dbReference type="InterPro" id="IPR048381">
    <property type="entry name" value="GDH_C"/>
</dbReference>
<dbReference type="InterPro" id="IPR028971">
    <property type="entry name" value="NAD-GDH_cat"/>
</dbReference>
<dbReference type="Pfam" id="PF21078">
    <property type="entry name" value="GDH_HM3"/>
    <property type="match status" value="1"/>
</dbReference>
<feature type="domain" description="NAD-glutamate dehydrogenase ACT3" evidence="5">
    <location>
        <begin position="566"/>
        <end position="643"/>
    </location>
</feature>
<dbReference type="InterPro" id="IPR046346">
    <property type="entry name" value="Aminoacid_DH-like_N_sf"/>
</dbReference>
<dbReference type="InterPro" id="IPR024727">
    <property type="entry name" value="NAD_Glu_DH_N_ACT1"/>
</dbReference>
<dbReference type="Pfam" id="PF21079">
    <property type="entry name" value="GDH_HM2"/>
    <property type="match status" value="1"/>
</dbReference>
<sequence>MPEASREERGMRAVPHDDRSEVLARVRQYASSRMGRDAGLFLPLVDRYYERVAAEDLAARAVPDLFGTALAHLRLARRRGPGELNVAVCSPTFDEDGFACPHTVVQVVADDMPFIPESLETELARHGLGLHLALHPVFEVARGAGGELLSVLGEGEPGNGEAVRESFHHIEVDRQADPAVLERLREDLCRVLGDVRAVHEDGAAMRERAVEIARGLLAEAPVVDAADRAEAADFLRWLADDHFTFLGYREYELVGAPGGEVLVAVDGSGLGILRGTRRKPAPHPVATLPPDVRRKLQEPVLLNITKANSRATVQRASHLDYVGVKRFDEDGRAVGERRFLGLYPRGVAKAPPADVPIVRQKLRAVLDRAADPCHGHEAQVLVDILDGYPRDEILQSTVDELYGDAIAILELQHRERLRLRVRRDGFGRFFSCFVDLPLGRLDEAARVCIRDTLMGAFHGVHAEESALVTDGAVARLHYVIHIEPGTVPELDASLIEARLRAALRTWTDDLADALVEEFGEERGVLLFSRYANALPSGYQDDHTPRTAVGDIRRLESLLAGDPPDGLALHLYSLLDSIEPVPRLKLYRHGEPLMLSDVVPLLENMGTRVVDERPYEVRPAGAPPLWIYDLGLRHEDPGGFDVAAVRDRFEEALSAVWRGEVEDDRLNRLVLRAGLRAPDVAVLRTYVRYMRQVGTPFGRDVMARTLADNPEIAARLVELFAIRFDPALDAREDRGLTAKQAVAEIERRIDLVARINEDRVLRSLLNLVTATLRTNFYAGGATSLAVKLDPRAVPDLPEPRPAFETFVCSPRVEGLYLRAGPIARGGVRWSDRPEDFRAEIAGMVGAQTVGNAVAVPAGAKGAFVGKRHTDAAECYRTFVRGLLDVTDNVVDGRVVPPPRVVRHDGDDPYLVVAAGEGTEAFTDIANAVARGYRFWLGDAFASGGSPGFDQGAMGIVARGAWAAVARHLRALGVDVRNEDVTAVGVGDVLGTGVPPSHRVKLVAAFDDRHVFVDPDPDPRRSHDERAQLRRTAGASWADYDRAAISAGGGVFSRTAKEVPLSDEARRALGVDADSLSADELVRAILEAPVDLLWHGGAGTFVKASAEPNSEVGDKPNAAVRVAAAGLRCRVAGECGKRGFTPRARTEYALHGGQINADVVDGSAGVNCSDREVNIKILLDGVVRDGDLTAKQRDELLAALTDDVAAAVLADSDAQTRAVHLDSAQAPAMRDVHARYLDALEGSGRIDRARDQLPGTEELMARAEIGGGLQLPEFALLLAHSRIELSDQLLGSDVPEDPFLGGELERYFPAVLRERYPRRIREHPLRREIVASRVANRVVDRAGMTFVWRLADETGLSAPDVVRAHTAAREIFGLKALWAGLEALEDVIATRTQISLFLELRRLAERATRWVLRNREQPLDIAETVEHIGPGVRELTPLIPQLIGDDRRAALERTVRDHVAAGVPEELARAVRTSPDLIAALDITSVSRATGRPVGEVAQVHFALEEHLRLGWLRSRILDLPRDQRWPALARATLRDDLHVVHSAITAEVVRSGWSGGDGREQVRDWIATTDTAAMRCLRLLDEIAASGRSDLATVSVALREIRTLVRAGCG</sequence>
<evidence type="ECO:0000259" key="2">
    <source>
        <dbReference type="Pfam" id="PF21074"/>
    </source>
</evidence>
<dbReference type="Pfam" id="PF05088">
    <property type="entry name" value="Bac_GDH_CD"/>
    <property type="match status" value="1"/>
</dbReference>
<name>A0ABP3YT50_9PSEU</name>
<organism evidence="6 7">
    <name type="scientific">Pseudonocardia zijingensis</name>
    <dbReference type="NCBI Taxonomy" id="153376"/>
    <lineage>
        <taxon>Bacteria</taxon>
        <taxon>Bacillati</taxon>
        <taxon>Actinomycetota</taxon>
        <taxon>Actinomycetes</taxon>
        <taxon>Pseudonocardiales</taxon>
        <taxon>Pseudonocardiaceae</taxon>
        <taxon>Pseudonocardia</taxon>
    </lineage>
</organism>
<dbReference type="InterPro" id="IPR049059">
    <property type="entry name" value="NAD_Glu_DH_HM1"/>
</dbReference>
<dbReference type="InterPro" id="IPR049062">
    <property type="entry name" value="NAD_Glu_DH_ACT2"/>
</dbReference>
<evidence type="ECO:0000259" key="5">
    <source>
        <dbReference type="Pfam" id="PF21077"/>
    </source>
</evidence>
<dbReference type="Pfam" id="PF21075">
    <property type="entry name" value="GDH_ACT1"/>
    <property type="match status" value="1"/>
</dbReference>
<dbReference type="Pfam" id="PF21077">
    <property type="entry name" value="GDH_ACT3"/>
    <property type="match status" value="1"/>
</dbReference>
<dbReference type="InterPro" id="IPR049064">
    <property type="entry name" value="NAD_Glu_DH_ACT3"/>
</dbReference>
<accession>A0ABP3YT50</accession>